<accession>A0AA36DIL6</accession>
<dbReference type="GO" id="GO:0005737">
    <property type="term" value="C:cytoplasm"/>
    <property type="evidence" value="ECO:0007669"/>
    <property type="project" value="InterPro"/>
</dbReference>
<dbReference type="Pfam" id="PF04110">
    <property type="entry name" value="APG12"/>
    <property type="match status" value="1"/>
</dbReference>
<dbReference type="InterPro" id="IPR007242">
    <property type="entry name" value="Atg12"/>
</dbReference>
<feature type="compositionally biased region" description="Basic residues" evidence="4">
    <location>
        <begin position="472"/>
        <end position="485"/>
    </location>
</feature>
<dbReference type="GO" id="GO:0000045">
    <property type="term" value="P:autophagosome assembly"/>
    <property type="evidence" value="ECO:0007669"/>
    <property type="project" value="InterPro"/>
</dbReference>
<feature type="region of interest" description="Disordered" evidence="4">
    <location>
        <begin position="465"/>
        <end position="485"/>
    </location>
</feature>
<dbReference type="InterPro" id="IPR018800">
    <property type="entry name" value="PRCC"/>
</dbReference>
<feature type="region of interest" description="Disordered" evidence="4">
    <location>
        <begin position="80"/>
        <end position="102"/>
    </location>
</feature>
<dbReference type="AlphaFoldDB" id="A0AA36DIL6"/>
<evidence type="ECO:0000256" key="1">
    <source>
        <dbReference type="ARBA" id="ARBA00022499"/>
    </source>
</evidence>
<evidence type="ECO:0000256" key="2">
    <source>
        <dbReference type="ARBA" id="ARBA00022786"/>
    </source>
</evidence>
<evidence type="ECO:0000313" key="5">
    <source>
        <dbReference type="EMBL" id="CAJ0587895.1"/>
    </source>
</evidence>
<dbReference type="Proteomes" id="UP001177023">
    <property type="component" value="Unassembled WGS sequence"/>
</dbReference>
<keyword evidence="1" id="KW-1017">Isopeptide bond</keyword>
<protein>
    <submittedName>
        <fullName evidence="5">Uncharacterized protein</fullName>
    </submittedName>
</protein>
<keyword evidence="2" id="KW-0833">Ubl conjugation pathway</keyword>
<evidence type="ECO:0000313" key="6">
    <source>
        <dbReference type="Proteomes" id="UP001177023"/>
    </source>
</evidence>
<dbReference type="Pfam" id="PF10253">
    <property type="entry name" value="PRCC"/>
    <property type="match status" value="1"/>
</dbReference>
<dbReference type="PANTHER" id="PTHR13621">
    <property type="entry name" value="PROLINE-RICH PROTEIN PRCC"/>
    <property type="match status" value="1"/>
</dbReference>
<dbReference type="PANTHER" id="PTHR13621:SF2">
    <property type="entry name" value="PROLINE-RICH PROTEIN PRCC"/>
    <property type="match status" value="1"/>
</dbReference>
<reference evidence="5" key="1">
    <citation type="submission" date="2023-06" db="EMBL/GenBank/DDBJ databases">
        <authorList>
            <person name="Delattre M."/>
        </authorList>
    </citation>
    <scope>NUCLEOTIDE SEQUENCE</scope>
    <source>
        <strain evidence="5">AF72</strain>
    </source>
</reference>
<evidence type="ECO:0000256" key="3">
    <source>
        <dbReference type="ARBA" id="ARBA00023006"/>
    </source>
</evidence>
<keyword evidence="3" id="KW-0072">Autophagy</keyword>
<gene>
    <name evidence="5" type="ORF">MSPICULIGERA_LOCUS25848</name>
</gene>
<proteinExistence type="predicted"/>
<dbReference type="InterPro" id="IPR029071">
    <property type="entry name" value="Ubiquitin-like_domsf"/>
</dbReference>
<dbReference type="GO" id="GO:0005634">
    <property type="term" value="C:nucleus"/>
    <property type="evidence" value="ECO:0007669"/>
    <property type="project" value="TreeGrafter"/>
</dbReference>
<feature type="non-terminal residue" evidence="5">
    <location>
        <position position="1"/>
    </location>
</feature>
<feature type="region of interest" description="Disordered" evidence="4">
    <location>
        <begin position="271"/>
        <end position="303"/>
    </location>
</feature>
<name>A0AA36DIL6_9BILA</name>
<feature type="region of interest" description="Disordered" evidence="4">
    <location>
        <begin position="155"/>
        <end position="242"/>
    </location>
</feature>
<sequence>MAADKVSVLLHPVGDAPILKKTRYSLDASHDIAWFTVQVRKMLALPPDQTLFFFIAQSFAPSPDHTFQVLRGMALVSYGSGSGSESDEDDEQQTVFTATKPAKQDSAVPDDFFADVQDEDDEDAEGAGFHIEEGDVLEDVVKPKAWEKELAEKERLRREKKEKKAKKKEKKRAKKEAKEREAKSGDASAPSAATELPKPKKKAQIQLFGGLKSVVAPASDSEDEERPGPSALSQPGAKGLLGMLPAPKVAAAKPLTGKSNLLLPASLRKAPAPKPVAPVVKPLAPPVRAPIRKADSDSEDEDDGADFFGLRSEPAPKVARLEEEFQTIPIMPTDGQQDFLGPARPAEGEVLHPSEMYNMANFASEGRVLGKISDQEAHRMIQMREPQFSGMGIPEIVNNIQEFSVNQALGPDVHSSLMRNLTKATLQSASKINVPKSVGVRDVTAKRKNQITHLAQLAVAREDALQEERSQAKHNKRMAKQKYGF</sequence>
<keyword evidence="6" id="KW-1185">Reference proteome</keyword>
<feature type="compositionally biased region" description="Basic residues" evidence="4">
    <location>
        <begin position="160"/>
        <end position="175"/>
    </location>
</feature>
<dbReference type="SUPFAM" id="SSF54236">
    <property type="entry name" value="Ubiquitin-like"/>
    <property type="match status" value="1"/>
</dbReference>
<organism evidence="5 6">
    <name type="scientific">Mesorhabditis spiculigera</name>
    <dbReference type="NCBI Taxonomy" id="96644"/>
    <lineage>
        <taxon>Eukaryota</taxon>
        <taxon>Metazoa</taxon>
        <taxon>Ecdysozoa</taxon>
        <taxon>Nematoda</taxon>
        <taxon>Chromadorea</taxon>
        <taxon>Rhabditida</taxon>
        <taxon>Rhabditina</taxon>
        <taxon>Rhabditomorpha</taxon>
        <taxon>Rhabditoidea</taxon>
        <taxon>Rhabditidae</taxon>
        <taxon>Mesorhabditinae</taxon>
        <taxon>Mesorhabditis</taxon>
    </lineage>
</organism>
<dbReference type="EMBL" id="CATQJA010002710">
    <property type="protein sequence ID" value="CAJ0587895.1"/>
    <property type="molecule type" value="Genomic_DNA"/>
</dbReference>
<comment type="caution">
    <text evidence="5">The sequence shown here is derived from an EMBL/GenBank/DDBJ whole genome shotgun (WGS) entry which is preliminary data.</text>
</comment>
<evidence type="ECO:0000256" key="4">
    <source>
        <dbReference type="SAM" id="MobiDB-lite"/>
    </source>
</evidence>
<dbReference type="Gene3D" id="3.10.20.90">
    <property type="entry name" value="Phosphatidylinositol 3-kinase Catalytic Subunit, Chain A, domain 1"/>
    <property type="match status" value="1"/>
</dbReference>